<organism evidence="2 3">
    <name type="scientific">Halorubrum laminariae</name>
    <dbReference type="NCBI Taxonomy" id="1433523"/>
    <lineage>
        <taxon>Archaea</taxon>
        <taxon>Methanobacteriati</taxon>
        <taxon>Methanobacteriota</taxon>
        <taxon>Stenosarchaea group</taxon>
        <taxon>Halobacteria</taxon>
        <taxon>Halobacteriales</taxon>
        <taxon>Haloferacaceae</taxon>
        <taxon>Halorubrum</taxon>
    </lineage>
</organism>
<dbReference type="Proteomes" id="UP001597185">
    <property type="component" value="Unassembled WGS sequence"/>
</dbReference>
<evidence type="ECO:0000313" key="3">
    <source>
        <dbReference type="Proteomes" id="UP001597185"/>
    </source>
</evidence>
<feature type="transmembrane region" description="Helical" evidence="1">
    <location>
        <begin position="20"/>
        <end position="43"/>
    </location>
</feature>
<sequence length="165" mass="17107">MTDPLSDFAGDDRAVSVTVGYVLTLAIGALLLSGVVIAVGGVIDAQTQRTVESELSVTGQTAVANLESADRLARAAEADRPGSEGAVTVTVDADLPTRIAGRGYRIEINSSAVVVRTERPDVRIEIPHAATGDVSETTVRGGPIRISYAVADEDSESGTLEVTEQ</sequence>
<keyword evidence="3" id="KW-1185">Reference proteome</keyword>
<dbReference type="EMBL" id="JBHUDB010000011">
    <property type="protein sequence ID" value="MFD1571770.1"/>
    <property type="molecule type" value="Genomic_DNA"/>
</dbReference>
<dbReference type="InterPro" id="IPR055690">
    <property type="entry name" value="DUF7266"/>
</dbReference>
<gene>
    <name evidence="2" type="ORF">ACFR9T_14450</name>
</gene>
<keyword evidence="1" id="KW-1133">Transmembrane helix</keyword>
<proteinExistence type="predicted"/>
<keyword evidence="1" id="KW-0472">Membrane</keyword>
<evidence type="ECO:0000256" key="1">
    <source>
        <dbReference type="SAM" id="Phobius"/>
    </source>
</evidence>
<reference evidence="2 3" key="1">
    <citation type="journal article" date="2019" name="Int. J. Syst. Evol. Microbiol.">
        <title>The Global Catalogue of Microorganisms (GCM) 10K type strain sequencing project: providing services to taxonomists for standard genome sequencing and annotation.</title>
        <authorList>
            <consortium name="The Broad Institute Genomics Platform"/>
            <consortium name="The Broad Institute Genome Sequencing Center for Infectious Disease"/>
            <person name="Wu L."/>
            <person name="Ma J."/>
        </authorList>
    </citation>
    <scope>NUCLEOTIDE SEQUENCE [LARGE SCALE GENOMIC DNA]</scope>
    <source>
        <strain evidence="2 3">CGMCC 1.12689</strain>
    </source>
</reference>
<protein>
    <recommendedName>
        <fullName evidence="4">Secreted glycoprotein</fullName>
    </recommendedName>
</protein>
<evidence type="ECO:0008006" key="4">
    <source>
        <dbReference type="Google" id="ProtNLM"/>
    </source>
</evidence>
<evidence type="ECO:0000313" key="2">
    <source>
        <dbReference type="EMBL" id="MFD1571770.1"/>
    </source>
</evidence>
<dbReference type="RefSeq" id="WP_256417999.1">
    <property type="nucleotide sequence ID" value="NZ_JANHDL010000003.1"/>
</dbReference>
<dbReference type="AlphaFoldDB" id="A0ABD6C4C8"/>
<accession>A0ABD6C4C8</accession>
<dbReference type="Pfam" id="PF23928">
    <property type="entry name" value="DUF7266"/>
    <property type="match status" value="1"/>
</dbReference>
<comment type="caution">
    <text evidence="2">The sequence shown here is derived from an EMBL/GenBank/DDBJ whole genome shotgun (WGS) entry which is preliminary data.</text>
</comment>
<keyword evidence="1" id="KW-0812">Transmembrane</keyword>
<name>A0ABD6C4C8_9EURY</name>